<comment type="catalytic activity">
    <reaction evidence="10">
        <text>an acyl phosphate + sn-glycerol 3-phosphate = a 1-acyl-sn-glycero-3-phosphate + phosphate</text>
        <dbReference type="Rhea" id="RHEA:34075"/>
        <dbReference type="ChEBI" id="CHEBI:43474"/>
        <dbReference type="ChEBI" id="CHEBI:57597"/>
        <dbReference type="ChEBI" id="CHEBI:57970"/>
        <dbReference type="ChEBI" id="CHEBI:59918"/>
        <dbReference type="EC" id="2.3.1.275"/>
    </reaction>
</comment>
<feature type="transmembrane region" description="Helical" evidence="10">
    <location>
        <begin position="56"/>
        <end position="77"/>
    </location>
</feature>
<feature type="transmembrane region" description="Helical" evidence="10">
    <location>
        <begin position="150"/>
        <end position="166"/>
    </location>
</feature>
<evidence type="ECO:0000256" key="10">
    <source>
        <dbReference type="HAMAP-Rule" id="MF_01043"/>
    </source>
</evidence>
<gene>
    <name evidence="10 11" type="primary">plsY</name>
    <name evidence="11" type="ORF">NCTC13294_00801</name>
</gene>
<evidence type="ECO:0000256" key="2">
    <source>
        <dbReference type="ARBA" id="ARBA00022516"/>
    </source>
</evidence>
<comment type="similarity">
    <text evidence="10">Belongs to the PlsY family.</text>
</comment>
<keyword evidence="12" id="KW-1185">Reference proteome</keyword>
<proteinExistence type="inferred from homology"/>
<keyword evidence="11" id="KW-0012">Acyltransferase</keyword>
<dbReference type="PANTHER" id="PTHR30309:SF0">
    <property type="entry name" value="GLYCEROL-3-PHOSPHATE ACYLTRANSFERASE-RELATED"/>
    <property type="match status" value="1"/>
</dbReference>
<evidence type="ECO:0000256" key="5">
    <source>
        <dbReference type="ARBA" id="ARBA00022989"/>
    </source>
</evidence>
<dbReference type="HAMAP" id="MF_01043">
    <property type="entry name" value="PlsY"/>
    <property type="match status" value="1"/>
</dbReference>
<evidence type="ECO:0000256" key="1">
    <source>
        <dbReference type="ARBA" id="ARBA00022475"/>
    </source>
</evidence>
<keyword evidence="5 10" id="KW-1133">Transmembrane helix</keyword>
<keyword evidence="4 10" id="KW-0812">Transmembrane</keyword>
<comment type="function">
    <text evidence="10">Catalyzes the transfer of an acyl group from acyl-phosphate (acyl-PO(4)) to glycerol-3-phosphate (G3P) to form lysophosphatidic acid (LPA). This enzyme utilizes acyl-phosphate as fatty acyl donor, but not acyl-CoA or acyl-ACP.</text>
</comment>
<dbReference type="AlphaFoldDB" id="A0A381E3N1"/>
<dbReference type="GO" id="GO:0005886">
    <property type="term" value="C:plasma membrane"/>
    <property type="evidence" value="ECO:0007669"/>
    <property type="project" value="UniProtKB-SubCell"/>
</dbReference>
<evidence type="ECO:0000256" key="3">
    <source>
        <dbReference type="ARBA" id="ARBA00022679"/>
    </source>
</evidence>
<protein>
    <recommendedName>
        <fullName evidence="10">Glycerol-3-phosphate acyltransferase</fullName>
    </recommendedName>
    <alternativeName>
        <fullName evidence="10">Acyl-PO4 G3P acyltransferase</fullName>
    </alternativeName>
    <alternativeName>
        <fullName evidence="10">Acyl-phosphate--glycerol-3-phosphate acyltransferase</fullName>
    </alternativeName>
    <alternativeName>
        <fullName evidence="10">G3P acyltransferase</fullName>
        <shortName evidence="10">GPAT</shortName>
        <ecNumber evidence="10">2.3.1.275</ecNumber>
    </alternativeName>
    <alternativeName>
        <fullName evidence="10">Lysophosphatidic acid synthase</fullName>
        <shortName evidence="10">LPA synthase</shortName>
    </alternativeName>
</protein>
<organism evidence="11 12">
    <name type="scientific">Cardiobacterium valvarum</name>
    <dbReference type="NCBI Taxonomy" id="194702"/>
    <lineage>
        <taxon>Bacteria</taxon>
        <taxon>Pseudomonadati</taxon>
        <taxon>Pseudomonadota</taxon>
        <taxon>Gammaproteobacteria</taxon>
        <taxon>Cardiobacteriales</taxon>
        <taxon>Cardiobacteriaceae</taxon>
        <taxon>Cardiobacterium</taxon>
    </lineage>
</organism>
<evidence type="ECO:0000256" key="4">
    <source>
        <dbReference type="ARBA" id="ARBA00022692"/>
    </source>
</evidence>
<evidence type="ECO:0000313" key="11">
    <source>
        <dbReference type="EMBL" id="SUX20662.1"/>
    </source>
</evidence>
<evidence type="ECO:0000256" key="6">
    <source>
        <dbReference type="ARBA" id="ARBA00023098"/>
    </source>
</evidence>
<keyword evidence="7 10" id="KW-0472">Membrane</keyword>
<dbReference type="EMBL" id="UFUW01000001">
    <property type="protein sequence ID" value="SUX20662.1"/>
    <property type="molecule type" value="Genomic_DNA"/>
</dbReference>
<feature type="transmembrane region" description="Helical" evidence="10">
    <location>
        <begin position="119"/>
        <end position="143"/>
    </location>
</feature>
<evidence type="ECO:0000256" key="9">
    <source>
        <dbReference type="ARBA" id="ARBA00023264"/>
    </source>
</evidence>
<comment type="subunit">
    <text evidence="10">Probably interacts with PlsX.</text>
</comment>
<accession>A0A381E3N1</accession>
<evidence type="ECO:0000256" key="8">
    <source>
        <dbReference type="ARBA" id="ARBA00023209"/>
    </source>
</evidence>
<feature type="transmembrane region" description="Helical" evidence="10">
    <location>
        <begin position="89"/>
        <end position="107"/>
    </location>
</feature>
<dbReference type="InterPro" id="IPR003811">
    <property type="entry name" value="G3P_acylTferase_PlsY"/>
</dbReference>
<dbReference type="UniPathway" id="UPA00085"/>
<dbReference type="GO" id="GO:0043772">
    <property type="term" value="F:acyl-phosphate glycerol-3-phosphate acyltransferase activity"/>
    <property type="evidence" value="ECO:0007669"/>
    <property type="project" value="UniProtKB-UniRule"/>
</dbReference>
<dbReference type="NCBIfam" id="TIGR00023">
    <property type="entry name" value="glycerol-3-phosphate 1-O-acyltransferase PlsY"/>
    <property type="match status" value="1"/>
</dbReference>
<comment type="pathway">
    <text evidence="10">Lipid metabolism; phospholipid metabolism.</text>
</comment>
<keyword evidence="6 10" id="KW-0443">Lipid metabolism</keyword>
<dbReference type="OrthoDB" id="9777124at2"/>
<keyword evidence="9 10" id="KW-1208">Phospholipid metabolism</keyword>
<sequence length="221" mass="23585">MQHFLFCLFGAIAGYVCGSLSSAVIVCRAMGFGDPRTLGSGNPGATNVLRIAGEKAAAITLAGDLLKGLIPVVVFIILRRFFPVGIDDLVIVLVGLGAFFGHLYPMFFNFEGGKGVATAFGVLLAWNPIVALLGAAIWGAVFYNTRISSLSALSAAAFVAIASIFYTPGKDWAYMLTAVFIIVGMLFYRHRSNIERLLKGEEAPFGGGKMKDPFADEDDDE</sequence>
<keyword evidence="8 10" id="KW-0594">Phospholipid biosynthesis</keyword>
<feature type="transmembrane region" description="Helical" evidence="10">
    <location>
        <begin position="172"/>
        <end position="189"/>
    </location>
</feature>
<comment type="subcellular location">
    <subcellularLocation>
        <location evidence="10">Cell membrane</location>
        <topology evidence="10">Multi-pass membrane protein</topology>
    </subcellularLocation>
</comment>
<dbReference type="Proteomes" id="UP000254572">
    <property type="component" value="Unassembled WGS sequence"/>
</dbReference>
<dbReference type="SMART" id="SM01207">
    <property type="entry name" value="G3P_acyltransf"/>
    <property type="match status" value="1"/>
</dbReference>
<dbReference type="RefSeq" id="WP_115611040.1">
    <property type="nucleotide sequence ID" value="NZ_JBHLZC010000001.1"/>
</dbReference>
<keyword evidence="1 10" id="KW-1003">Cell membrane</keyword>
<name>A0A381E3N1_9GAMM</name>
<dbReference type="PANTHER" id="PTHR30309">
    <property type="entry name" value="INNER MEMBRANE PROTEIN YGIH"/>
    <property type="match status" value="1"/>
</dbReference>
<keyword evidence="3 10" id="KW-0808">Transferase</keyword>
<reference evidence="11 12" key="1">
    <citation type="submission" date="2018-06" db="EMBL/GenBank/DDBJ databases">
        <authorList>
            <consortium name="Pathogen Informatics"/>
            <person name="Doyle S."/>
        </authorList>
    </citation>
    <scope>NUCLEOTIDE SEQUENCE [LARGE SCALE GENOMIC DNA]</scope>
    <source>
        <strain evidence="11 12">NCTC13294</strain>
    </source>
</reference>
<keyword evidence="2 10" id="KW-0444">Lipid biosynthesis</keyword>
<evidence type="ECO:0000313" key="12">
    <source>
        <dbReference type="Proteomes" id="UP000254572"/>
    </source>
</evidence>
<evidence type="ECO:0000256" key="7">
    <source>
        <dbReference type="ARBA" id="ARBA00023136"/>
    </source>
</evidence>
<dbReference type="EC" id="2.3.1.275" evidence="10"/>
<dbReference type="GO" id="GO:0008654">
    <property type="term" value="P:phospholipid biosynthetic process"/>
    <property type="evidence" value="ECO:0007669"/>
    <property type="project" value="UniProtKB-UniRule"/>
</dbReference>
<dbReference type="Pfam" id="PF02660">
    <property type="entry name" value="G3P_acyltransf"/>
    <property type="match status" value="1"/>
</dbReference>